<feature type="compositionally biased region" description="Low complexity" evidence="1">
    <location>
        <begin position="33"/>
        <end position="46"/>
    </location>
</feature>
<gene>
    <name evidence="2" type="ORF">WN51_07659</name>
</gene>
<evidence type="ECO:0000256" key="1">
    <source>
        <dbReference type="SAM" id="MobiDB-lite"/>
    </source>
</evidence>
<reference evidence="2 3" key="1">
    <citation type="submission" date="2015-07" db="EMBL/GenBank/DDBJ databases">
        <title>The genome of Melipona quadrifasciata.</title>
        <authorList>
            <person name="Pan H."/>
            <person name="Kapheim K."/>
        </authorList>
    </citation>
    <scope>NUCLEOTIDE SEQUENCE [LARGE SCALE GENOMIC DNA]</scope>
    <source>
        <strain evidence="2">0111107301</strain>
        <tissue evidence="2">Whole body</tissue>
    </source>
</reference>
<accession>A0A0M8ZQB8</accession>
<dbReference type="AlphaFoldDB" id="A0A0M8ZQB8"/>
<dbReference type="Proteomes" id="UP000053105">
    <property type="component" value="Unassembled WGS sequence"/>
</dbReference>
<keyword evidence="3" id="KW-1185">Reference proteome</keyword>
<protein>
    <submittedName>
        <fullName evidence="2">Uncharacterized protein</fullName>
    </submittedName>
</protein>
<feature type="region of interest" description="Disordered" evidence="1">
    <location>
        <begin position="56"/>
        <end position="77"/>
    </location>
</feature>
<feature type="region of interest" description="Disordered" evidence="1">
    <location>
        <begin position="27"/>
        <end position="46"/>
    </location>
</feature>
<dbReference type="EMBL" id="KQ435970">
    <property type="protein sequence ID" value="KOX67806.1"/>
    <property type="molecule type" value="Genomic_DNA"/>
</dbReference>
<name>A0A0M8ZQB8_9HYME</name>
<organism evidence="2 3">
    <name type="scientific">Melipona quadrifasciata</name>
    <dbReference type="NCBI Taxonomy" id="166423"/>
    <lineage>
        <taxon>Eukaryota</taxon>
        <taxon>Metazoa</taxon>
        <taxon>Ecdysozoa</taxon>
        <taxon>Arthropoda</taxon>
        <taxon>Hexapoda</taxon>
        <taxon>Insecta</taxon>
        <taxon>Pterygota</taxon>
        <taxon>Neoptera</taxon>
        <taxon>Endopterygota</taxon>
        <taxon>Hymenoptera</taxon>
        <taxon>Apocrita</taxon>
        <taxon>Aculeata</taxon>
        <taxon>Apoidea</taxon>
        <taxon>Anthophila</taxon>
        <taxon>Apidae</taxon>
        <taxon>Melipona</taxon>
    </lineage>
</organism>
<evidence type="ECO:0000313" key="2">
    <source>
        <dbReference type="EMBL" id="KOX67806.1"/>
    </source>
</evidence>
<sequence length="77" mass="9194">MVDDYCQINQKRWNYTGHKMKYKSKIKTGQKRSSSTTSAFHSSLSSTIEFRTKDRWGRDDTKTRDIPEIKFEQAREE</sequence>
<evidence type="ECO:0000313" key="3">
    <source>
        <dbReference type="Proteomes" id="UP000053105"/>
    </source>
</evidence>
<proteinExistence type="predicted"/>